<keyword evidence="1" id="KW-0106">Calcium</keyword>
<dbReference type="Gene3D" id="1.10.238.10">
    <property type="entry name" value="EF-hand"/>
    <property type="match status" value="1"/>
</dbReference>
<dbReference type="Proteomes" id="UP000014500">
    <property type="component" value="Unassembled WGS sequence"/>
</dbReference>
<protein>
    <recommendedName>
        <fullName evidence="2">EF-hand domain-containing protein</fullName>
    </recommendedName>
</protein>
<dbReference type="GO" id="GO:0005509">
    <property type="term" value="F:calcium ion binding"/>
    <property type="evidence" value="ECO:0007669"/>
    <property type="project" value="InterPro"/>
</dbReference>
<dbReference type="InterPro" id="IPR011992">
    <property type="entry name" value="EF-hand-dom_pair"/>
</dbReference>
<reference evidence="3" key="2">
    <citation type="submission" date="2015-02" db="UniProtKB">
        <authorList>
            <consortium name="EnsemblMetazoa"/>
        </authorList>
    </citation>
    <scope>IDENTIFICATION</scope>
</reference>
<feature type="domain" description="EF-hand" evidence="2">
    <location>
        <begin position="117"/>
        <end position="152"/>
    </location>
</feature>
<reference evidence="4" key="1">
    <citation type="submission" date="2011-05" db="EMBL/GenBank/DDBJ databases">
        <authorList>
            <person name="Richards S.R."/>
            <person name="Qu J."/>
            <person name="Jiang H."/>
            <person name="Jhangiani S.N."/>
            <person name="Agravi P."/>
            <person name="Goodspeed R."/>
            <person name="Gross S."/>
            <person name="Mandapat C."/>
            <person name="Jackson L."/>
            <person name="Mathew T."/>
            <person name="Pu L."/>
            <person name="Thornton R."/>
            <person name="Saada N."/>
            <person name="Wilczek-Boney K.B."/>
            <person name="Lee S."/>
            <person name="Kovar C."/>
            <person name="Wu Y."/>
            <person name="Scherer S.E."/>
            <person name="Worley K.C."/>
            <person name="Muzny D.M."/>
            <person name="Gibbs R."/>
        </authorList>
    </citation>
    <scope>NUCLEOTIDE SEQUENCE</scope>
    <source>
        <strain evidence="4">Brora</strain>
    </source>
</reference>
<dbReference type="STRING" id="126957.T1IJW5"/>
<dbReference type="Pfam" id="PF13405">
    <property type="entry name" value="EF-hand_6"/>
    <property type="match status" value="1"/>
</dbReference>
<evidence type="ECO:0000313" key="3">
    <source>
        <dbReference type="EnsemblMetazoa" id="SMAR001192-PA"/>
    </source>
</evidence>
<dbReference type="InterPro" id="IPR002048">
    <property type="entry name" value="EF_hand_dom"/>
</dbReference>
<dbReference type="AlphaFoldDB" id="T1IJW5"/>
<evidence type="ECO:0000256" key="1">
    <source>
        <dbReference type="ARBA" id="ARBA00022837"/>
    </source>
</evidence>
<dbReference type="PROSITE" id="PS50222">
    <property type="entry name" value="EF_HAND_2"/>
    <property type="match status" value="1"/>
</dbReference>
<evidence type="ECO:0000259" key="2">
    <source>
        <dbReference type="PROSITE" id="PS50222"/>
    </source>
</evidence>
<name>T1IJW5_STRMM</name>
<dbReference type="PROSITE" id="PS00018">
    <property type="entry name" value="EF_HAND_1"/>
    <property type="match status" value="1"/>
</dbReference>
<dbReference type="SUPFAM" id="SSF47473">
    <property type="entry name" value="EF-hand"/>
    <property type="match status" value="1"/>
</dbReference>
<keyword evidence="4" id="KW-1185">Reference proteome</keyword>
<dbReference type="HOGENOM" id="CLU_096804_2_0_1"/>
<organism evidence="3 4">
    <name type="scientific">Strigamia maritima</name>
    <name type="common">European centipede</name>
    <name type="synonym">Geophilus maritimus</name>
    <dbReference type="NCBI Taxonomy" id="126957"/>
    <lineage>
        <taxon>Eukaryota</taxon>
        <taxon>Metazoa</taxon>
        <taxon>Ecdysozoa</taxon>
        <taxon>Arthropoda</taxon>
        <taxon>Myriapoda</taxon>
        <taxon>Chilopoda</taxon>
        <taxon>Pleurostigmophora</taxon>
        <taxon>Geophilomorpha</taxon>
        <taxon>Linotaeniidae</taxon>
        <taxon>Strigamia</taxon>
    </lineage>
</organism>
<dbReference type="PhylomeDB" id="T1IJW5"/>
<evidence type="ECO:0000313" key="4">
    <source>
        <dbReference type="Proteomes" id="UP000014500"/>
    </source>
</evidence>
<accession>T1IJW5</accession>
<dbReference type="OMA" id="ADEWISM"/>
<sequence>MGNSMNVHSNNALQLSDFQKRKLLHEFHTFYDLNKDGIIEWKDFSMAKDNICMLNGWVPGSKKHQETSALFKDIWTSLCRSADRYQDDQITADEWISMWQQFHKLCCRRETQELPSWLSNYMQYRFNMYDRTGDGVIDCEEFVYVVTRLGIPEKDARQAYLIFTETNTKDVDFEYFSKLVGEYYMSNDPASLGNFITGKLNI</sequence>
<dbReference type="EMBL" id="JH430359">
    <property type="status" value="NOT_ANNOTATED_CDS"/>
    <property type="molecule type" value="Genomic_DNA"/>
</dbReference>
<dbReference type="EnsemblMetazoa" id="SMAR001192-RA">
    <property type="protein sequence ID" value="SMAR001192-PA"/>
    <property type="gene ID" value="SMAR001192"/>
</dbReference>
<proteinExistence type="predicted"/>
<dbReference type="InterPro" id="IPR018247">
    <property type="entry name" value="EF_Hand_1_Ca_BS"/>
</dbReference>
<dbReference type="eggNOG" id="ENOG502RYZK">
    <property type="taxonomic scope" value="Eukaryota"/>
</dbReference>